<evidence type="ECO:0000256" key="1">
    <source>
        <dbReference type="SAM" id="MobiDB-lite"/>
    </source>
</evidence>
<keyword evidence="3" id="KW-1185">Reference proteome</keyword>
<feature type="region of interest" description="Disordered" evidence="1">
    <location>
        <begin position="251"/>
        <end position="275"/>
    </location>
</feature>
<evidence type="ECO:0000313" key="3">
    <source>
        <dbReference type="Proteomes" id="UP000242180"/>
    </source>
</evidence>
<organism evidence="2 3">
    <name type="scientific">Syncephalastrum racemosum</name>
    <name type="common">Filamentous fungus</name>
    <dbReference type="NCBI Taxonomy" id="13706"/>
    <lineage>
        <taxon>Eukaryota</taxon>
        <taxon>Fungi</taxon>
        <taxon>Fungi incertae sedis</taxon>
        <taxon>Mucoromycota</taxon>
        <taxon>Mucoromycotina</taxon>
        <taxon>Mucoromycetes</taxon>
        <taxon>Mucorales</taxon>
        <taxon>Syncephalastraceae</taxon>
        <taxon>Syncephalastrum</taxon>
    </lineage>
</organism>
<feature type="region of interest" description="Disordered" evidence="1">
    <location>
        <begin position="36"/>
        <end position="157"/>
    </location>
</feature>
<proteinExistence type="predicted"/>
<reference evidence="2 3" key="1">
    <citation type="submission" date="2016-07" db="EMBL/GenBank/DDBJ databases">
        <title>Pervasive Adenine N6-methylation of Active Genes in Fungi.</title>
        <authorList>
            <consortium name="DOE Joint Genome Institute"/>
            <person name="Mondo S.J."/>
            <person name="Dannebaum R.O."/>
            <person name="Kuo R.C."/>
            <person name="Labutti K."/>
            <person name="Haridas S."/>
            <person name="Kuo A."/>
            <person name="Salamov A."/>
            <person name="Ahrendt S.R."/>
            <person name="Lipzen A."/>
            <person name="Sullivan W."/>
            <person name="Andreopoulos W.B."/>
            <person name="Clum A."/>
            <person name="Lindquist E."/>
            <person name="Daum C."/>
            <person name="Ramamoorthy G.K."/>
            <person name="Gryganskyi A."/>
            <person name="Culley D."/>
            <person name="Magnuson J.K."/>
            <person name="James T.Y."/>
            <person name="O'Malley M.A."/>
            <person name="Stajich J.E."/>
            <person name="Spatafora J.W."/>
            <person name="Visel A."/>
            <person name="Grigoriev I.V."/>
        </authorList>
    </citation>
    <scope>NUCLEOTIDE SEQUENCE [LARGE SCALE GENOMIC DNA]</scope>
    <source>
        <strain evidence="2 3">NRRL 2496</strain>
    </source>
</reference>
<accession>A0A1X2H4N7</accession>
<feature type="compositionally biased region" description="Basic and acidic residues" evidence="1">
    <location>
        <begin position="89"/>
        <end position="98"/>
    </location>
</feature>
<feature type="compositionally biased region" description="Basic residues" evidence="1">
    <location>
        <begin position="99"/>
        <end position="114"/>
    </location>
</feature>
<dbReference type="STRING" id="13706.A0A1X2H4N7"/>
<feature type="compositionally biased region" description="Basic and acidic residues" evidence="1">
    <location>
        <begin position="43"/>
        <end position="75"/>
    </location>
</feature>
<evidence type="ECO:0000313" key="2">
    <source>
        <dbReference type="EMBL" id="ORY93352.1"/>
    </source>
</evidence>
<protein>
    <submittedName>
        <fullName evidence="2">Uncharacterized protein</fullName>
    </submittedName>
</protein>
<feature type="compositionally biased region" description="Basic residues" evidence="1">
    <location>
        <begin position="132"/>
        <end position="154"/>
    </location>
</feature>
<dbReference type="OMA" id="TMPHEKY"/>
<feature type="compositionally biased region" description="Low complexity" evidence="1">
    <location>
        <begin position="115"/>
        <end position="125"/>
    </location>
</feature>
<sequence length="318" mass="38047">MRGFNCKRIPFELATIQVGFELRESKFGNVFTLLQQRRKKRMGHSDRSRDERRHSHRRYDRDRSISTERQRDRSPTRRHKTTSSSSRTSHRDDRDYKSRGRSRSPSRRHSKRARSVSSDSSSTSSSEEEEHRRKRHKHKKDKKKKKSKKKKSKKKVGDEWGKYGIIHEADIFTKEAEFQAWLTELKRIDVELLPKHRRKELFIDFMDDYNTATMPHEKYYNLGRWEARQEAIRMGEKVPEKVKGYDYKDDEEKLRQHHRQKAAKAAAAASQANTPTMTKIELEELAKVNRERVEADRLRRLGLTPRESMGVRYEYQEE</sequence>
<name>A0A1X2H4N7_SYNRA</name>
<comment type="caution">
    <text evidence="2">The sequence shown here is derived from an EMBL/GenBank/DDBJ whole genome shotgun (WGS) entry which is preliminary data.</text>
</comment>
<dbReference type="InParanoid" id="A0A1X2H4N7"/>
<dbReference type="OrthoDB" id="2538345at2759"/>
<dbReference type="EMBL" id="MCGN01000009">
    <property type="protein sequence ID" value="ORY93352.1"/>
    <property type="molecule type" value="Genomic_DNA"/>
</dbReference>
<gene>
    <name evidence="2" type="ORF">BCR43DRAFT_496772</name>
</gene>
<dbReference type="PANTHER" id="PTHR34689:SF1">
    <property type="entry name" value="NUCLEIC ACID-BINDING PROTEIN"/>
    <property type="match status" value="1"/>
</dbReference>
<dbReference type="AlphaFoldDB" id="A0A1X2H4N7"/>
<dbReference type="PANTHER" id="PTHR34689">
    <property type="entry name" value="NUCLEIC ACID-BINDING PROTEIN"/>
    <property type="match status" value="1"/>
</dbReference>
<dbReference type="Proteomes" id="UP000242180">
    <property type="component" value="Unassembled WGS sequence"/>
</dbReference>